<dbReference type="Gene3D" id="2.130.10.10">
    <property type="entry name" value="YVTN repeat-like/Quinoprotein amine dehydrogenase"/>
    <property type="match status" value="1"/>
</dbReference>
<evidence type="ECO:0000256" key="2">
    <source>
        <dbReference type="ARBA" id="ARBA00005606"/>
    </source>
</evidence>
<dbReference type="GO" id="GO:0008430">
    <property type="term" value="F:selenium binding"/>
    <property type="evidence" value="ECO:0007669"/>
    <property type="project" value="InterPro"/>
</dbReference>
<name>A0A1B2ETE1_9HYPH</name>
<dbReference type="InterPro" id="IPR008826">
    <property type="entry name" value="Se-bd"/>
</dbReference>
<dbReference type="SUPFAM" id="SSF50969">
    <property type="entry name" value="YVTN repeat-like/Quinoprotein amine dehydrogenase"/>
    <property type="match status" value="1"/>
</dbReference>
<dbReference type="PANTHER" id="PTHR23300">
    <property type="entry name" value="METHANETHIOL OXIDASE"/>
    <property type="match status" value="1"/>
</dbReference>
<evidence type="ECO:0000256" key="5">
    <source>
        <dbReference type="ARBA" id="ARBA00047539"/>
    </source>
</evidence>
<dbReference type="InterPro" id="IPR011044">
    <property type="entry name" value="Quino_amine_DH_bsu"/>
</dbReference>
<comment type="similarity">
    <text evidence="2">Belongs to the selenium-binding protein family.</text>
</comment>
<dbReference type="GO" id="GO:0018549">
    <property type="term" value="F:methanethiol oxidase activity"/>
    <property type="evidence" value="ECO:0007669"/>
    <property type="project" value="UniProtKB-EC"/>
</dbReference>
<evidence type="ECO:0000256" key="4">
    <source>
        <dbReference type="ARBA" id="ARBA00015601"/>
    </source>
</evidence>
<proteinExistence type="inferred from homology"/>
<dbReference type="AlphaFoldDB" id="A0A1B2ETE1"/>
<dbReference type="PANTHER" id="PTHR23300:SF0">
    <property type="entry name" value="METHANETHIOL OXIDASE"/>
    <property type="match status" value="1"/>
</dbReference>
<dbReference type="EMBL" id="CP016617">
    <property type="protein sequence ID" value="ANY83227.1"/>
    <property type="molecule type" value="Genomic_DNA"/>
</dbReference>
<gene>
    <name evidence="6" type="ORF">BB934_29270</name>
</gene>
<dbReference type="KEGG" id="moc:BB934_29270"/>
<evidence type="ECO:0000256" key="1">
    <source>
        <dbReference type="ARBA" id="ARBA00005177"/>
    </source>
</evidence>
<dbReference type="Pfam" id="PF05694">
    <property type="entry name" value="SBP56"/>
    <property type="match status" value="1"/>
</dbReference>
<comment type="pathway">
    <text evidence="1">Organosulfur degradation.</text>
</comment>
<evidence type="ECO:0000313" key="6">
    <source>
        <dbReference type="EMBL" id="ANY83227.1"/>
    </source>
</evidence>
<evidence type="ECO:0000256" key="3">
    <source>
        <dbReference type="ARBA" id="ARBA00012510"/>
    </source>
</evidence>
<keyword evidence="6" id="KW-0614">Plasmid</keyword>
<reference evidence="6" key="1">
    <citation type="submission" date="2016-07" db="EMBL/GenBank/DDBJ databases">
        <title>Microvirga ossetica sp. nov. a new species of rhizobia isolated from root nodules of the legume species Vicia alpestris Steven originated from North Ossetia region in the Caucasus.</title>
        <authorList>
            <person name="Safronova V.I."/>
            <person name="Kuznetsova I.G."/>
            <person name="Sazanova A.L."/>
            <person name="Belimov A."/>
            <person name="Andronov E."/>
            <person name="Osledkin Y.S."/>
            <person name="Onishchuk O.P."/>
            <person name="Kurchak O.N."/>
            <person name="Shaposhnikov A.I."/>
            <person name="Willems A."/>
            <person name="Tikhonovich I.A."/>
        </authorList>
    </citation>
    <scope>NUCLEOTIDE SEQUENCE [LARGE SCALE GENOMIC DNA]</scope>
    <source>
        <strain evidence="6">V5/3M</strain>
        <plasmid evidence="6">unnamed1</plasmid>
    </source>
</reference>
<comment type="catalytic activity">
    <reaction evidence="5">
        <text>methanethiol + O2 + H2O = hydrogen sulfide + formaldehyde + H2O2 + H(+)</text>
        <dbReference type="Rhea" id="RHEA:11812"/>
        <dbReference type="ChEBI" id="CHEBI:15377"/>
        <dbReference type="ChEBI" id="CHEBI:15378"/>
        <dbReference type="ChEBI" id="CHEBI:15379"/>
        <dbReference type="ChEBI" id="CHEBI:16007"/>
        <dbReference type="ChEBI" id="CHEBI:16240"/>
        <dbReference type="ChEBI" id="CHEBI:16842"/>
        <dbReference type="ChEBI" id="CHEBI:29919"/>
        <dbReference type="EC" id="1.8.3.4"/>
    </reaction>
</comment>
<geneLocation type="plasmid" evidence="6">
    <name>unnamed1</name>
</geneLocation>
<protein>
    <recommendedName>
        <fullName evidence="4">Methanethiol oxidase</fullName>
        <ecNumber evidence="3">1.8.3.4</ecNumber>
    </recommendedName>
</protein>
<sequence>MLSTAAVLCAGLTGQPVQADETCQSPYMAKITGEEEFVYVWTLGLEGVGDGQDKVVTVDVRKDSPTFGKAIDTDSVGGRGEAHHGGLTDDRRFFWVAGLSDSRIHIFDVATNPANPKLVKTIDDFVEKSGGVVGAHGAYALPGRMLIPGLSNKNHDGRTGLVEYTNDGQYITTHWMPTAENTQGAAVEKVADGYGYDARVLPRKNVMLTSSFTGFSNYMRPLGEVMKDEEAMKHFGQTMVLWDFHARTPKKVFNVPGAPLEIRWAWGPYNNYAFTSTALTSKLWLVYEDTDGEWKAEAVADVGDPAKLPVPVDISLSADDRTLFIDSFMDGMTRVFDVSDPHRPKQIYERKVGGQVNMVSQSWDGKRLYYTSSLLSNWDKTGADGAQFLKAYSWDGKELAPRFEIDFLREGLGRPHMMSFGSSKLYAS</sequence>
<organism evidence="6">
    <name type="scientific">Microvirga ossetica</name>
    <dbReference type="NCBI Taxonomy" id="1882682"/>
    <lineage>
        <taxon>Bacteria</taxon>
        <taxon>Pseudomonadati</taxon>
        <taxon>Pseudomonadota</taxon>
        <taxon>Alphaproteobacteria</taxon>
        <taxon>Hyphomicrobiales</taxon>
        <taxon>Methylobacteriaceae</taxon>
        <taxon>Microvirga</taxon>
    </lineage>
</organism>
<dbReference type="EC" id="1.8.3.4" evidence="3"/>
<accession>A0A1B2ETE1</accession>
<dbReference type="InterPro" id="IPR015943">
    <property type="entry name" value="WD40/YVTN_repeat-like_dom_sf"/>
</dbReference>